<keyword evidence="1" id="KW-0472">Membrane</keyword>
<dbReference type="STRING" id="1306953.J121_2906"/>
<organism evidence="2 3">
    <name type="scientific">Qipengyuania citrea LAMA 915</name>
    <dbReference type="NCBI Taxonomy" id="1306953"/>
    <lineage>
        <taxon>Bacteria</taxon>
        <taxon>Pseudomonadati</taxon>
        <taxon>Pseudomonadota</taxon>
        <taxon>Alphaproteobacteria</taxon>
        <taxon>Sphingomonadales</taxon>
        <taxon>Erythrobacteraceae</taxon>
        <taxon>Qipengyuania</taxon>
    </lineage>
</organism>
<dbReference type="EMBL" id="JYNE01000017">
    <property type="protein sequence ID" value="KNH03126.1"/>
    <property type="molecule type" value="Genomic_DNA"/>
</dbReference>
<sequence length="130" mass="13691">MHVILSAILLALAILDLVLGTSFLVDPASAASDFGLTIASTHGESTLRGDMTAFFYVTALSLGWGAWKRRGEVLLPALGLFGIAFIGRFINVVAQGPYEGWMVPMAVEGFHCIVIIIAIRAWGSGQAAAA</sequence>
<dbReference type="Proteomes" id="UP000037446">
    <property type="component" value="Unassembled WGS sequence"/>
</dbReference>
<dbReference type="AlphaFoldDB" id="A0A0L1KGX6"/>
<accession>A0A0L1KGX6</accession>
<feature type="transmembrane region" description="Helical" evidence="1">
    <location>
        <begin position="51"/>
        <end position="67"/>
    </location>
</feature>
<comment type="caution">
    <text evidence="2">The sequence shown here is derived from an EMBL/GenBank/DDBJ whole genome shotgun (WGS) entry which is preliminary data.</text>
</comment>
<feature type="transmembrane region" description="Helical" evidence="1">
    <location>
        <begin position="74"/>
        <end position="94"/>
    </location>
</feature>
<keyword evidence="1" id="KW-0812">Transmembrane</keyword>
<dbReference type="RefSeq" id="WP_050599475.1">
    <property type="nucleotide sequence ID" value="NZ_JYNE01000017.1"/>
</dbReference>
<evidence type="ECO:0008006" key="4">
    <source>
        <dbReference type="Google" id="ProtNLM"/>
    </source>
</evidence>
<evidence type="ECO:0000313" key="3">
    <source>
        <dbReference type="Proteomes" id="UP000037446"/>
    </source>
</evidence>
<gene>
    <name evidence="2" type="ORF">J121_2906</name>
</gene>
<reference evidence="2" key="1">
    <citation type="submission" date="2015-02" db="EMBL/GenBank/DDBJ databases">
        <authorList>
            <person name="Chooi Y.-H."/>
        </authorList>
    </citation>
    <scope>NUCLEOTIDE SEQUENCE [LARGE SCALE GENOMIC DNA]</scope>
    <source>
        <strain evidence="2">LAMA 915</strain>
    </source>
</reference>
<feature type="transmembrane region" description="Helical" evidence="1">
    <location>
        <begin position="100"/>
        <end position="122"/>
    </location>
</feature>
<proteinExistence type="predicted"/>
<evidence type="ECO:0000256" key="1">
    <source>
        <dbReference type="SAM" id="Phobius"/>
    </source>
</evidence>
<keyword evidence="1" id="KW-1133">Transmembrane helix</keyword>
<name>A0A0L1KGX6_9SPHN</name>
<evidence type="ECO:0000313" key="2">
    <source>
        <dbReference type="EMBL" id="KNH03126.1"/>
    </source>
</evidence>
<protein>
    <recommendedName>
        <fullName evidence="4">DUF4345 domain-containing protein</fullName>
    </recommendedName>
</protein>